<dbReference type="EMBL" id="FOEF01000003">
    <property type="protein sequence ID" value="SEP05842.1"/>
    <property type="molecule type" value="Genomic_DNA"/>
</dbReference>
<evidence type="ECO:0000256" key="5">
    <source>
        <dbReference type="PROSITE-ProRule" id="PRU00169"/>
    </source>
</evidence>
<evidence type="ECO:0000256" key="1">
    <source>
        <dbReference type="ARBA" id="ARBA00022553"/>
    </source>
</evidence>
<keyword evidence="3 8" id="KW-0238">DNA-binding</keyword>
<dbReference type="InterPro" id="IPR016032">
    <property type="entry name" value="Sig_transdc_resp-reg_C-effctor"/>
</dbReference>
<dbReference type="GO" id="GO:0006355">
    <property type="term" value="P:regulation of DNA-templated transcription"/>
    <property type="evidence" value="ECO:0007669"/>
    <property type="project" value="InterPro"/>
</dbReference>
<dbReference type="GO" id="GO:0000160">
    <property type="term" value="P:phosphorelay signal transduction system"/>
    <property type="evidence" value="ECO:0007669"/>
    <property type="project" value="InterPro"/>
</dbReference>
<protein>
    <submittedName>
        <fullName evidence="8">DNA-binding response regulator, NarL/FixJ family, contains REC and HTH domains</fullName>
    </submittedName>
</protein>
<evidence type="ECO:0000313" key="9">
    <source>
        <dbReference type="Proteomes" id="UP000198582"/>
    </source>
</evidence>
<feature type="domain" description="Response regulatory" evidence="7">
    <location>
        <begin position="2"/>
        <end position="122"/>
    </location>
</feature>
<keyword evidence="1 5" id="KW-0597">Phosphoprotein</keyword>
<dbReference type="InterPro" id="IPR000792">
    <property type="entry name" value="Tscrpt_reg_LuxR_C"/>
</dbReference>
<name>A0A1H8URN1_9PSEU</name>
<dbReference type="InterPro" id="IPR058245">
    <property type="entry name" value="NreC/VraR/RcsB-like_REC"/>
</dbReference>
<evidence type="ECO:0000259" key="7">
    <source>
        <dbReference type="PROSITE" id="PS50110"/>
    </source>
</evidence>
<dbReference type="Pfam" id="PF00196">
    <property type="entry name" value="GerE"/>
    <property type="match status" value="1"/>
</dbReference>
<dbReference type="PROSITE" id="PS50110">
    <property type="entry name" value="RESPONSE_REGULATORY"/>
    <property type="match status" value="1"/>
</dbReference>
<evidence type="ECO:0000259" key="6">
    <source>
        <dbReference type="PROSITE" id="PS50043"/>
    </source>
</evidence>
<dbReference type="PANTHER" id="PTHR43214">
    <property type="entry name" value="TWO-COMPONENT RESPONSE REGULATOR"/>
    <property type="match status" value="1"/>
</dbReference>
<dbReference type="CDD" id="cd17535">
    <property type="entry name" value="REC_NarL-like"/>
    <property type="match status" value="1"/>
</dbReference>
<proteinExistence type="predicted"/>
<dbReference type="PRINTS" id="PR00038">
    <property type="entry name" value="HTHLUXR"/>
</dbReference>
<evidence type="ECO:0000256" key="4">
    <source>
        <dbReference type="ARBA" id="ARBA00023163"/>
    </source>
</evidence>
<keyword evidence="9" id="KW-1185">Reference proteome</keyword>
<dbReference type="InterPro" id="IPR011006">
    <property type="entry name" value="CheY-like_superfamily"/>
</dbReference>
<dbReference type="RefSeq" id="WP_177231254.1">
    <property type="nucleotide sequence ID" value="NZ_FOEF01000003.1"/>
</dbReference>
<reference evidence="8 9" key="1">
    <citation type="submission" date="2016-10" db="EMBL/GenBank/DDBJ databases">
        <authorList>
            <person name="de Groot N.N."/>
        </authorList>
    </citation>
    <scope>NUCLEOTIDE SEQUENCE [LARGE SCALE GENOMIC DNA]</scope>
    <source>
        <strain evidence="8 9">DSM 44993</strain>
    </source>
</reference>
<feature type="modified residue" description="4-aspartylphosphate" evidence="5">
    <location>
        <position position="52"/>
    </location>
</feature>
<evidence type="ECO:0000256" key="3">
    <source>
        <dbReference type="ARBA" id="ARBA00023125"/>
    </source>
</evidence>
<dbReference type="Pfam" id="PF00072">
    <property type="entry name" value="Response_reg"/>
    <property type="match status" value="1"/>
</dbReference>
<gene>
    <name evidence="8" type="ORF">SAMN04489732_103428</name>
</gene>
<evidence type="ECO:0000256" key="2">
    <source>
        <dbReference type="ARBA" id="ARBA00023015"/>
    </source>
</evidence>
<evidence type="ECO:0000313" key="8">
    <source>
        <dbReference type="EMBL" id="SEP05842.1"/>
    </source>
</evidence>
<dbReference type="SUPFAM" id="SSF52172">
    <property type="entry name" value="CheY-like"/>
    <property type="match status" value="1"/>
</dbReference>
<dbReference type="AlphaFoldDB" id="A0A1H8URN1"/>
<dbReference type="Gene3D" id="3.40.50.2300">
    <property type="match status" value="1"/>
</dbReference>
<dbReference type="SUPFAM" id="SSF46894">
    <property type="entry name" value="C-terminal effector domain of the bipartite response regulators"/>
    <property type="match status" value="1"/>
</dbReference>
<dbReference type="PANTHER" id="PTHR43214:SF24">
    <property type="entry name" value="TRANSCRIPTIONAL REGULATORY PROTEIN NARL-RELATED"/>
    <property type="match status" value="1"/>
</dbReference>
<keyword evidence="2" id="KW-0805">Transcription regulation</keyword>
<feature type="domain" description="HTH luxR-type" evidence="6">
    <location>
        <begin position="141"/>
        <end position="211"/>
    </location>
</feature>
<dbReference type="PROSITE" id="PS50043">
    <property type="entry name" value="HTH_LUXR_2"/>
    <property type="match status" value="1"/>
</dbReference>
<dbReference type="SMART" id="SM00448">
    <property type="entry name" value="REC"/>
    <property type="match status" value="1"/>
</dbReference>
<dbReference type="Proteomes" id="UP000198582">
    <property type="component" value="Unassembled WGS sequence"/>
</dbReference>
<dbReference type="InterPro" id="IPR001789">
    <property type="entry name" value="Sig_transdc_resp-reg_receiver"/>
</dbReference>
<keyword evidence="4" id="KW-0804">Transcription</keyword>
<organism evidence="8 9">
    <name type="scientific">Amycolatopsis saalfeldensis</name>
    <dbReference type="NCBI Taxonomy" id="394193"/>
    <lineage>
        <taxon>Bacteria</taxon>
        <taxon>Bacillati</taxon>
        <taxon>Actinomycetota</taxon>
        <taxon>Actinomycetes</taxon>
        <taxon>Pseudonocardiales</taxon>
        <taxon>Pseudonocardiaceae</taxon>
        <taxon>Amycolatopsis</taxon>
    </lineage>
</organism>
<dbReference type="STRING" id="394193.SAMN04489732_103428"/>
<dbReference type="CDD" id="cd06170">
    <property type="entry name" value="LuxR_C_like"/>
    <property type="match status" value="1"/>
</dbReference>
<sequence length="211" mass="22855">MRIVIAEDNTLLREGIVLLVKSAGHEVVGVAGSGPEIVPALLKHRPDIAVLDVRMPPSFRDEGLRAAVEARKQLPGLPVLVLSQYVEQAYATELLATGANGTGYLLKDRIGRVEEFLDALERVAAGGTALDPEVVTQLMNRHDPLDSLTAREREVLQLMAEGHENLAIAQRLVVTERAVTKHIGNIFRKLGLPAGDSGHRRVLAVLAYVNS</sequence>
<accession>A0A1H8URN1</accession>
<dbReference type="GO" id="GO:0003677">
    <property type="term" value="F:DNA binding"/>
    <property type="evidence" value="ECO:0007669"/>
    <property type="project" value="UniProtKB-KW"/>
</dbReference>
<dbReference type="InterPro" id="IPR039420">
    <property type="entry name" value="WalR-like"/>
</dbReference>
<dbReference type="SMART" id="SM00421">
    <property type="entry name" value="HTH_LUXR"/>
    <property type="match status" value="1"/>
</dbReference>